<dbReference type="InterPro" id="IPR048598">
    <property type="entry name" value="Reovirus_L2_MT1"/>
</dbReference>
<evidence type="ECO:0000259" key="2">
    <source>
        <dbReference type="Pfam" id="PF21063"/>
    </source>
</evidence>
<accession>X5C9V0</accession>
<dbReference type="InterPro" id="IPR048596">
    <property type="entry name" value="Reovirus_L2_N"/>
</dbReference>
<sequence length="1283" mass="143503">MAQIRGLRLSNLLTVPQVQSPLVRLTYDDLLKRLTLQETPWIPLHNPSINDPVCVQLLFPLQALLSDRWLTPRPDNFKDWTTWMKDQLYAISTTLLRDLPIADNHGAFVNPIIANAVVAGHFSCTPYHHLIPHLMLKVDPVTDIIAAGVTLPGHFWFHAKGVIASVPGLKYITFANYSFADDDPCLFGKHETPYAMAYYHDDRNLLLSFAENLPYTDTPLMHLDRPSYGDHILVPSGSVVNASGSTLYTMTSWIVAETALDQLIANNLSSNRRPMLRLIQSMLCVRSPFFDTKETVEYALIALANSAVSGHQLTFGISKRPTCAEVRTLMAQLSDTTKPITTPTPVPRKFVLYQNVEWDYPDSVRLYLTKSGPYFSGSTGSVTYTKDVPASIAWQPQFDPGTLFPLDVCMSKLQSAITLPIQTSYGNAWSGDAYFTFGICKRDVLSYPLNVLPQFPSEYFSQAHQNSRAKFSSYRAIKDRSFAKDSANIRFISGIVRGNGERYLRDGITVAYCGASGTHPDDQPTIVKPWMNGDLQNAFRPLRVRQFGWEVTRGTILDVEFPIASGTFGYVYSDVDQVQIGCDDLSQSDKHFATQLDSLTHLIAPHGSLTVKCNFPTRFVYHYVFSVVSAQFDAVAVTKPMISNNLECYFHFLGKFTQSQAPFGPSSDIVSFFRQQYTRYQAIVDAFTIIPHRGSAVSLDDPLSGISINFVDALSLQEQDDVQALSAFSLLSSVPTMRIASHPYFDSYRTNLAGLVTPDSRNLLLRAGFCPRVYPSTINVQTRSITTSPPKIFDHVASHWTLLSMFYNYQLSLFRPQSGYWMDLGTGPECRMLSIVDSDVPLIMVDTRPPIYPMNCWKSPTEYLQLNYLDHDVVAQRPPEILSAVLTLGAAAADSGLSLSNVLTTLMDQTLANLVNKVIFQLNCPLDDHLEVSSSILKVDRRRKVYSFVDLGREEPYLDVDEVVNLVRTKYSDAVLEIRCADYDLSWLMQPFSNGVGLTSAALSTATALSKYCPLFIIHTDIKAAIFSANPVVSREMTITVNDYDPSVHYVVEQNGVELLRYSSGVLSSIVDVSSAVADNRTLTIRMTPTNVGMITVTRVNGVTDPLGSIQIQAPDPSVITVWPRNIDVTDAGTNVDVYVDDWFELRVFYEIKGVLYPVSDDKYDFRRNSMWHNRRTLNIILDRADAFYSFYLADVQSGVPASYIKHQLHDLSVPVWPNDSWTFLSPPSHSDYVIQTDEGPIPLYPPFDVYPSSWYLSDVPTSADASLPSFLVPPGHYGIVRI</sequence>
<dbReference type="Pfam" id="PF21065">
    <property type="entry name" value="Reovirus_L2_MT1"/>
    <property type="match status" value="1"/>
</dbReference>
<dbReference type="InterPro" id="IPR048601">
    <property type="entry name" value="Reovirus_L2_GTase"/>
</dbReference>
<evidence type="ECO:0000259" key="4">
    <source>
        <dbReference type="Pfam" id="PF21065"/>
    </source>
</evidence>
<dbReference type="Pfam" id="PF21064">
    <property type="entry name" value="Reovirus_L2_N"/>
    <property type="match status" value="1"/>
</dbReference>
<dbReference type="Gene3D" id="3.90.1810.10">
    <property type="entry name" value="Reovirus components"/>
    <property type="match status" value="1"/>
</dbReference>
<dbReference type="Proteomes" id="UP001055205">
    <property type="component" value="Genome"/>
</dbReference>
<dbReference type="Gene3D" id="3.40.50.10760">
    <property type="entry name" value="Reovirus core"/>
    <property type="match status" value="1"/>
</dbReference>
<dbReference type="InterPro" id="IPR048602">
    <property type="entry name" value="Reovirus_L2_7th"/>
</dbReference>
<dbReference type="Pfam" id="PF21061">
    <property type="entry name" value="Reovirus_L2_7th"/>
    <property type="match status" value="1"/>
</dbReference>
<dbReference type="Pfam" id="PF21063">
    <property type="entry name" value="Reovirus_L2_GTase"/>
    <property type="match status" value="1"/>
</dbReference>
<dbReference type="Gene3D" id="3.55.60.10">
    <property type="entry name" value="Reovirus components"/>
    <property type="match status" value="1"/>
</dbReference>
<evidence type="ECO:0000259" key="3">
    <source>
        <dbReference type="Pfam" id="PF21064"/>
    </source>
</evidence>
<feature type="domain" description="Reovirus core-spike protein lambda-2-like second methyltransferase" evidence="5">
    <location>
        <begin position="803"/>
        <end position="1020"/>
    </location>
</feature>
<protein>
    <submittedName>
        <fullName evidence="6">LambdaC</fullName>
    </submittedName>
</protein>
<evidence type="ECO:0000313" key="7">
    <source>
        <dbReference type="Proteomes" id="UP001055205"/>
    </source>
</evidence>
<organism evidence="6 7">
    <name type="scientific">tvarminne orthoreovirus</name>
    <dbReference type="NCBI Taxonomy" id="3071306"/>
    <lineage>
        <taxon>Viruses</taxon>
        <taxon>Riboviria</taxon>
        <taxon>Orthornavirae</taxon>
        <taxon>Duplornaviricota</taxon>
        <taxon>Resentoviricetes</taxon>
        <taxon>Reovirales</taxon>
        <taxon>Spinareoviridae</taxon>
        <taxon>Orthoreovirus</taxon>
        <taxon>Orthoreovirus neoavis</taxon>
        <taxon>Neoavian orthoreovirus</taxon>
    </lineage>
</organism>
<dbReference type="Pfam" id="PF21066">
    <property type="entry name" value="Reovirus_L2_MT2"/>
    <property type="match status" value="1"/>
</dbReference>
<feature type="domain" description="Reovirus core-spike protein lambda-2-like GTase" evidence="2">
    <location>
        <begin position="140"/>
        <end position="334"/>
    </location>
</feature>
<name>X5C9V0_9REOV</name>
<dbReference type="InterPro" id="IPR048597">
    <property type="entry name" value="Reovirus_L2_MT2"/>
</dbReference>
<feature type="domain" description="Reovirus core-spike protein lambda-2-like N-terminal" evidence="3">
    <location>
        <begin position="2"/>
        <end position="123"/>
    </location>
</feature>
<dbReference type="InterPro" id="IPR029063">
    <property type="entry name" value="SAM-dependent_MTases_sf"/>
</dbReference>
<feature type="domain" description="Reovirus core-spike protein lambda-2-like first methyltransferase" evidence="4">
    <location>
        <begin position="392"/>
        <end position="683"/>
    </location>
</feature>
<evidence type="ECO:0000313" key="6">
    <source>
        <dbReference type="EMBL" id="AHW40449.1"/>
    </source>
</evidence>
<dbReference type="Gene3D" id="3.40.50.150">
    <property type="entry name" value="Vaccinia Virus protein VP39"/>
    <property type="match status" value="1"/>
</dbReference>
<evidence type="ECO:0000259" key="5">
    <source>
        <dbReference type="Pfam" id="PF21066"/>
    </source>
</evidence>
<feature type="domain" description="Reovirus core-spike protein lambda-2-like 7th" evidence="1">
    <location>
        <begin position="1120"/>
        <end position="1214"/>
    </location>
</feature>
<evidence type="ECO:0000259" key="1">
    <source>
        <dbReference type="Pfam" id="PF21061"/>
    </source>
</evidence>
<proteinExistence type="predicted"/>
<reference evidence="6" key="1">
    <citation type="journal article" date="2014" name="J. Gen. Virol.">
        <title>Complete genome analysis identifies Tvarminne avian virus as a candidate new species within the genus Orthoreovirus.</title>
        <authorList>
            <person name="Dandar E."/>
            <person name="Huhtamo E."/>
            <person name="Farkas S.L."/>
            <person name="Oldal M."/>
            <person name="Jakab F."/>
            <person name="Vapalahti O."/>
            <person name="Banyai K."/>
        </authorList>
    </citation>
    <scope>NUCLEOTIDE SEQUENCE</scope>
    <source>
        <strain evidence="6">TVAV</strain>
    </source>
</reference>
<dbReference type="EMBL" id="KF692091">
    <property type="protein sequence ID" value="AHW40449.1"/>
    <property type="molecule type" value="Genomic_RNA"/>
</dbReference>